<dbReference type="RefSeq" id="WP_180092837.1">
    <property type="nucleotide sequence ID" value="NZ_JACCGK010000011.1"/>
</dbReference>
<reference evidence="1 2" key="1">
    <citation type="submission" date="2020-07" db="EMBL/GenBank/DDBJ databases">
        <title>Halomonas sp. QX-2 draft genome sequence.</title>
        <authorList>
            <person name="Qiu X."/>
        </authorList>
    </citation>
    <scope>NUCLEOTIDE SEQUENCE [LARGE SCALE GENOMIC DNA]</scope>
    <source>
        <strain evidence="1 2">QX-2</strain>
    </source>
</reference>
<dbReference type="GO" id="GO:0003677">
    <property type="term" value="F:DNA binding"/>
    <property type="evidence" value="ECO:0007669"/>
    <property type="project" value="InterPro"/>
</dbReference>
<evidence type="ECO:0000313" key="2">
    <source>
        <dbReference type="Proteomes" id="UP000520876"/>
    </source>
</evidence>
<accession>A0A7Z0N828</accession>
<proteinExistence type="predicted"/>
<sequence>MSQIIQFTPKKGLTAHKNLQDLITLSRDHLVLWADQPGFSWKNNRWPTLHGNIRFINHEHRSLHPSKTPESHQLMHPAFIELAKAYLRYRHTVKPHKAIAREMAAIRILEVVLRTDMGTPDITRVDQRHFDQAMSILRPVKHRQSTATELLNILKTLADYYIVTSSAHYWIQPYVGTSSYAYTNGAYADAETKSAKLPNQDALIAISEVFKRGYTQKLDDVDTMVTSITCLLISTPMRISETLRLRVDCLQDGTDKDGKIQHHLNYWTPKIKEFVPKPIPAIMAPNAVEAVERLKCITEEGRRLARYMESNPTKFYRHENCPEVSDDQELTPDQMVAALGFLNTKGCQIFMQRRTGSYALTGFTLNSLWKIVLDEHRLLNPHFPYQQPIDSNSNKPLKMSESLMCCRRFQFGVRNSTSPVLLSPFNQSYFAGRLKAPSEGRQKLMCFFSRHGYEATKLNSHSLRHLLNRLARSCGVAIDTITIWSSRDSAESTLTYLNDDSQEAASKGAVLLGMQQDQTHKVPITNEEAEIQSQGPFHRSRYGLCRRSWRAGPCNRFADCLNCSELLICKGDKLAVGAVAKDREHLVRTLNAAKAAVDNGERTASRWMQVAEPQIERLNQLLNILEDASIPDGSPIELTDSTNFSHEQVIIDDKAASAGVKLLDRKELGIEYGNELLACLDLLRSPDNA</sequence>
<dbReference type="Proteomes" id="UP000520876">
    <property type="component" value="Unassembled WGS sequence"/>
</dbReference>
<comment type="caution">
    <text evidence="1">The sequence shown here is derived from an EMBL/GenBank/DDBJ whole genome shotgun (WGS) entry which is preliminary data.</text>
</comment>
<keyword evidence="2" id="KW-1185">Reference proteome</keyword>
<organism evidence="1 2">
    <name type="scientific">Vreelandella sedimenti</name>
    <dbReference type="NCBI Taxonomy" id="2729618"/>
    <lineage>
        <taxon>Bacteria</taxon>
        <taxon>Pseudomonadati</taxon>
        <taxon>Pseudomonadota</taxon>
        <taxon>Gammaproteobacteria</taxon>
        <taxon>Oceanospirillales</taxon>
        <taxon>Halomonadaceae</taxon>
        <taxon>Vreelandella</taxon>
    </lineage>
</organism>
<dbReference type="AlphaFoldDB" id="A0A7Z0N828"/>
<name>A0A7Z0N828_9GAMM</name>
<dbReference type="SUPFAM" id="SSF56349">
    <property type="entry name" value="DNA breaking-rejoining enzymes"/>
    <property type="match status" value="1"/>
</dbReference>
<protein>
    <submittedName>
        <fullName evidence="1">Integrase</fullName>
    </submittedName>
</protein>
<dbReference type="InterPro" id="IPR011010">
    <property type="entry name" value="DNA_brk_join_enz"/>
</dbReference>
<evidence type="ECO:0000313" key="1">
    <source>
        <dbReference type="EMBL" id="NYT73380.1"/>
    </source>
</evidence>
<gene>
    <name evidence="1" type="ORF">HZU72_13195</name>
</gene>
<dbReference type="EMBL" id="JACCGK010000011">
    <property type="protein sequence ID" value="NYT73380.1"/>
    <property type="molecule type" value="Genomic_DNA"/>
</dbReference>